<evidence type="ECO:0000256" key="1">
    <source>
        <dbReference type="ARBA" id="ARBA00006484"/>
    </source>
</evidence>
<dbReference type="InterPro" id="IPR036291">
    <property type="entry name" value="NAD(P)-bd_dom_sf"/>
</dbReference>
<organism evidence="4 5">
    <name type="scientific">Massilia agri</name>
    <dbReference type="NCBI Taxonomy" id="1886785"/>
    <lineage>
        <taxon>Bacteria</taxon>
        <taxon>Pseudomonadati</taxon>
        <taxon>Pseudomonadota</taxon>
        <taxon>Betaproteobacteria</taxon>
        <taxon>Burkholderiales</taxon>
        <taxon>Oxalobacteraceae</taxon>
        <taxon>Telluria group</taxon>
        <taxon>Massilia</taxon>
    </lineage>
</organism>
<dbReference type="EMBL" id="JANUHA010000008">
    <property type="protein sequence ID" value="MCS0597325.1"/>
    <property type="molecule type" value="Genomic_DNA"/>
</dbReference>
<sequence>MNDSSMLPDPFSLQGKSVLVTGASSGIGRAVAVACAAAGARLAITGRDQARLDETLAALAPPGEGAHQAVVADLTDAAQLAQLAGAAGQLDGVVFAAGIHGTSPVRMLRQAQLESVMAANFIAPAMLTQKLLFQRQLRNGASLVFVSSIAVHTGTVGVGPYCASKAALEGFMRALALEIAPRGMRANALAPGLVDTPLVNHAREWLDEQAAKYPLGLGQPEDVAHAAVYLLADGSRKVTGIHLHLDGGIPWT</sequence>
<dbReference type="Gene3D" id="3.40.50.720">
    <property type="entry name" value="NAD(P)-binding Rossmann-like Domain"/>
    <property type="match status" value="1"/>
</dbReference>
<dbReference type="PANTHER" id="PTHR43477:SF1">
    <property type="entry name" value="DIHYDROANTICAPSIN 7-DEHYDROGENASE"/>
    <property type="match status" value="1"/>
</dbReference>
<dbReference type="InterPro" id="IPR057326">
    <property type="entry name" value="KR_dom"/>
</dbReference>
<evidence type="ECO:0000313" key="5">
    <source>
        <dbReference type="Proteomes" id="UP001206572"/>
    </source>
</evidence>
<dbReference type="CDD" id="cd05233">
    <property type="entry name" value="SDR_c"/>
    <property type="match status" value="1"/>
</dbReference>
<dbReference type="InterPro" id="IPR002347">
    <property type="entry name" value="SDR_fam"/>
</dbReference>
<reference evidence="4 5" key="1">
    <citation type="submission" date="2022-08" db="EMBL/GenBank/DDBJ databases">
        <title>Reclassification of Massilia species as members of the genera Telluria, Duganella, Pseudoduganella, Mokoshia gen. nov. and Zemynaea gen. nov. using orthogonal and non-orthogonal genome-based approaches.</title>
        <authorList>
            <person name="Bowman J.P."/>
        </authorList>
    </citation>
    <scope>NUCLEOTIDE SEQUENCE [LARGE SCALE GENOMIC DNA]</scope>
    <source>
        <strain evidence="4 5">JCM 31661</strain>
    </source>
</reference>
<dbReference type="Proteomes" id="UP001206572">
    <property type="component" value="Unassembled WGS sequence"/>
</dbReference>
<comment type="similarity">
    <text evidence="1">Belongs to the short-chain dehydrogenases/reductases (SDR) family.</text>
</comment>
<dbReference type="InterPro" id="IPR020904">
    <property type="entry name" value="Sc_DH/Rdtase_CS"/>
</dbReference>
<accession>A0ABT2AM75</accession>
<dbReference type="PROSITE" id="PS00061">
    <property type="entry name" value="ADH_SHORT"/>
    <property type="match status" value="1"/>
</dbReference>
<evidence type="ECO:0000256" key="2">
    <source>
        <dbReference type="ARBA" id="ARBA00023002"/>
    </source>
</evidence>
<dbReference type="SUPFAM" id="SSF51735">
    <property type="entry name" value="NAD(P)-binding Rossmann-fold domains"/>
    <property type="match status" value="1"/>
</dbReference>
<dbReference type="PRINTS" id="PR00081">
    <property type="entry name" value="GDHRDH"/>
</dbReference>
<evidence type="ECO:0000259" key="3">
    <source>
        <dbReference type="SMART" id="SM00822"/>
    </source>
</evidence>
<keyword evidence="5" id="KW-1185">Reference proteome</keyword>
<dbReference type="InterPro" id="IPR051122">
    <property type="entry name" value="SDR_DHRS6-like"/>
</dbReference>
<dbReference type="Pfam" id="PF13561">
    <property type="entry name" value="adh_short_C2"/>
    <property type="match status" value="1"/>
</dbReference>
<dbReference type="RefSeq" id="WP_258828352.1">
    <property type="nucleotide sequence ID" value="NZ_JANUHA010000008.1"/>
</dbReference>
<dbReference type="PANTHER" id="PTHR43477">
    <property type="entry name" value="DIHYDROANTICAPSIN 7-DEHYDROGENASE"/>
    <property type="match status" value="1"/>
</dbReference>
<evidence type="ECO:0000313" key="4">
    <source>
        <dbReference type="EMBL" id="MCS0597325.1"/>
    </source>
</evidence>
<comment type="caution">
    <text evidence="4">The sequence shown here is derived from an EMBL/GenBank/DDBJ whole genome shotgun (WGS) entry which is preliminary data.</text>
</comment>
<dbReference type="PRINTS" id="PR00080">
    <property type="entry name" value="SDRFAMILY"/>
</dbReference>
<keyword evidence="2" id="KW-0560">Oxidoreductase</keyword>
<protein>
    <submittedName>
        <fullName evidence="4">SDR family oxidoreductase</fullName>
    </submittedName>
</protein>
<feature type="domain" description="Ketoreductase" evidence="3">
    <location>
        <begin position="16"/>
        <end position="192"/>
    </location>
</feature>
<dbReference type="SMART" id="SM00822">
    <property type="entry name" value="PKS_KR"/>
    <property type="match status" value="1"/>
</dbReference>
<gene>
    <name evidence="4" type="ORF">NX780_13310</name>
</gene>
<name>A0ABT2AM75_9BURK</name>
<proteinExistence type="inferred from homology"/>